<feature type="compositionally biased region" description="Polar residues" evidence="1">
    <location>
        <begin position="241"/>
        <end position="250"/>
    </location>
</feature>
<dbReference type="EMBL" id="NCSJ02000062">
    <property type="protein sequence ID" value="RFU32073.1"/>
    <property type="molecule type" value="Genomic_DNA"/>
</dbReference>
<keyword evidence="3" id="KW-1185">Reference proteome</keyword>
<dbReference type="Proteomes" id="UP000258309">
    <property type="component" value="Unassembled WGS sequence"/>
</dbReference>
<dbReference type="OrthoDB" id="5286775at2759"/>
<evidence type="ECO:0000313" key="3">
    <source>
        <dbReference type="Proteomes" id="UP000258309"/>
    </source>
</evidence>
<comment type="caution">
    <text evidence="2">The sequence shown here is derived from an EMBL/GenBank/DDBJ whole genome shotgun (WGS) entry which is preliminary data.</text>
</comment>
<evidence type="ECO:0000256" key="1">
    <source>
        <dbReference type="SAM" id="MobiDB-lite"/>
    </source>
</evidence>
<dbReference type="OMA" id="HVMESIE"/>
<reference evidence="2 3" key="1">
    <citation type="submission" date="2018-05" db="EMBL/GenBank/DDBJ databases">
        <title>Draft genome sequence of Scytalidium lignicola DSM 105466, a ubiquitous saprotrophic fungus.</title>
        <authorList>
            <person name="Buettner E."/>
            <person name="Gebauer A.M."/>
            <person name="Hofrichter M."/>
            <person name="Liers C."/>
            <person name="Kellner H."/>
        </authorList>
    </citation>
    <scope>NUCLEOTIDE SEQUENCE [LARGE SCALE GENOMIC DNA]</scope>
    <source>
        <strain evidence="2 3">DSM 105466</strain>
    </source>
</reference>
<sequence length="630" mass="71654">MRGQIHHIDKLDFLEIYPSIRQETFKSSTICSGFLATSLVPYNPSRVMDKLHVEVDVALTPPGSSHSNSEASWVPETPHNSIQLQKQYKSINRMLRQHRSPSTPTRVAFSQLIKGCEMAMHNAIFLAKEVEELRAANESIQKKLKKSRKRVVPEGNSTTQKAPTGVEASTEVQEVVEPGNVTLPSQAPTRRPPKCSGCGMRDKTDSITFPRVLNDEMERFSKLLSFISPAPKRRRTLGPAITSNDQQSPESAVEYAPPSVPHDRKALEKAQERVSKKYLSPSDTKKRNPRKRGRDVYDKDNDSNANLENLHRQPDILEEDEYNENRDSVEPPDSDDDYHDQQSNDELDEDAEPELPEEKASEYLNRQAELALRLQEIQAVRNGERGGKWHEDEEFLFERLAMRSYEPLLPTDWRIDFSTFPEDLFTNGVKNALINYNFASSYRGVRALQSLVTLGARVKEKYEIYLPAEKMMAKEIKNYIKWSEIDGDYTKYRFIPVITVLAARPGEKYDVIHKAIVDQLRFLALQHRQALALPAPGRINNKGEVEMYSRKPPLLYGIMCAKTMAFIITLDSADPKSEGRFITHFDFKELGKDVWNGLAIAIVVIAARNYMMATKDELQPEDEGSSDPDA</sequence>
<evidence type="ECO:0000313" key="2">
    <source>
        <dbReference type="EMBL" id="RFU32073.1"/>
    </source>
</evidence>
<feature type="region of interest" description="Disordered" evidence="1">
    <location>
        <begin position="146"/>
        <end position="202"/>
    </location>
</feature>
<dbReference type="AlphaFoldDB" id="A0A3E2HFZ9"/>
<feature type="compositionally biased region" description="Basic and acidic residues" evidence="1">
    <location>
        <begin position="261"/>
        <end position="275"/>
    </location>
</feature>
<feature type="non-terminal residue" evidence="2">
    <location>
        <position position="630"/>
    </location>
</feature>
<feature type="compositionally biased region" description="Acidic residues" evidence="1">
    <location>
        <begin position="330"/>
        <end position="355"/>
    </location>
</feature>
<organism evidence="2 3">
    <name type="scientific">Scytalidium lignicola</name>
    <name type="common">Hyphomycete</name>
    <dbReference type="NCBI Taxonomy" id="5539"/>
    <lineage>
        <taxon>Eukaryota</taxon>
        <taxon>Fungi</taxon>
        <taxon>Dikarya</taxon>
        <taxon>Ascomycota</taxon>
        <taxon>Pezizomycotina</taxon>
        <taxon>Leotiomycetes</taxon>
        <taxon>Leotiomycetes incertae sedis</taxon>
        <taxon>Scytalidium</taxon>
    </lineage>
</organism>
<proteinExistence type="predicted"/>
<feature type="non-terminal residue" evidence="2">
    <location>
        <position position="1"/>
    </location>
</feature>
<accession>A0A3E2HFZ9</accession>
<name>A0A3E2HFZ9_SCYLI</name>
<feature type="region of interest" description="Disordered" evidence="1">
    <location>
        <begin position="234"/>
        <end position="356"/>
    </location>
</feature>
<protein>
    <submittedName>
        <fullName evidence="2">Uncharacterized protein</fullName>
    </submittedName>
</protein>
<gene>
    <name evidence="2" type="ORF">B7463_g4281</name>
</gene>